<feature type="DNA-binding region" description="Homeobox" evidence="5">
    <location>
        <begin position="13"/>
        <end position="73"/>
    </location>
</feature>
<evidence type="ECO:0000256" key="6">
    <source>
        <dbReference type="RuleBase" id="RU000682"/>
    </source>
</evidence>
<protein>
    <recommendedName>
        <fullName evidence="8">Homeobox domain-containing protein</fullName>
    </recommendedName>
</protein>
<keyword evidence="4 5" id="KW-0539">Nucleus</keyword>
<evidence type="ECO:0000256" key="3">
    <source>
        <dbReference type="ARBA" id="ARBA00023155"/>
    </source>
</evidence>
<evidence type="ECO:0000256" key="2">
    <source>
        <dbReference type="ARBA" id="ARBA00023125"/>
    </source>
</evidence>
<proteinExistence type="predicted"/>
<dbReference type="InterPro" id="IPR009057">
    <property type="entry name" value="Homeodomain-like_sf"/>
</dbReference>
<dbReference type="PANTHER" id="PTHR24324">
    <property type="entry name" value="HOMEOBOX PROTEIN HHEX"/>
    <property type="match status" value="1"/>
</dbReference>
<dbReference type="GO" id="GO:0006357">
    <property type="term" value="P:regulation of transcription by RNA polymerase II"/>
    <property type="evidence" value="ECO:0007669"/>
    <property type="project" value="TreeGrafter"/>
</dbReference>
<accession>A0A077WDR1</accession>
<dbReference type="OrthoDB" id="2287321at2759"/>
<dbReference type="PROSITE" id="PS50071">
    <property type="entry name" value="HOMEOBOX_2"/>
    <property type="match status" value="1"/>
</dbReference>
<evidence type="ECO:0000313" key="9">
    <source>
        <dbReference type="EMBL" id="CDS05304.1"/>
    </source>
</evidence>
<dbReference type="Gene3D" id="1.10.10.60">
    <property type="entry name" value="Homeodomain-like"/>
    <property type="match status" value="1"/>
</dbReference>
<feature type="region of interest" description="Disordered" evidence="7">
    <location>
        <begin position="184"/>
        <end position="219"/>
    </location>
</feature>
<dbReference type="InterPro" id="IPR051000">
    <property type="entry name" value="Homeobox_DNA-bind_prot"/>
</dbReference>
<keyword evidence="3 5" id="KW-0371">Homeobox</keyword>
<evidence type="ECO:0000256" key="5">
    <source>
        <dbReference type="PROSITE-ProRule" id="PRU00108"/>
    </source>
</evidence>
<feature type="region of interest" description="Disordered" evidence="7">
    <location>
        <begin position="66"/>
        <end position="154"/>
    </location>
</feature>
<comment type="subcellular location">
    <subcellularLocation>
        <location evidence="1 5 6">Nucleus</location>
    </subcellularLocation>
</comment>
<gene>
    <name evidence="9" type="ORF">LRAMOSA07833</name>
</gene>
<organism evidence="9">
    <name type="scientific">Lichtheimia ramosa</name>
    <dbReference type="NCBI Taxonomy" id="688394"/>
    <lineage>
        <taxon>Eukaryota</taxon>
        <taxon>Fungi</taxon>
        <taxon>Fungi incertae sedis</taxon>
        <taxon>Mucoromycota</taxon>
        <taxon>Mucoromycotina</taxon>
        <taxon>Mucoromycetes</taxon>
        <taxon>Mucorales</taxon>
        <taxon>Lichtheimiaceae</taxon>
        <taxon>Lichtheimia</taxon>
    </lineage>
</organism>
<dbReference type="EMBL" id="LK023316">
    <property type="protein sequence ID" value="CDS05304.1"/>
    <property type="molecule type" value="Genomic_DNA"/>
</dbReference>
<dbReference type="PANTHER" id="PTHR24324:SF5">
    <property type="entry name" value="HEMATOPOIETICALLY-EXPRESSED HOMEOBOX PROTEIN HHEX"/>
    <property type="match status" value="1"/>
</dbReference>
<feature type="domain" description="Homeobox" evidence="8">
    <location>
        <begin position="11"/>
        <end position="72"/>
    </location>
</feature>
<dbReference type="SUPFAM" id="SSF46689">
    <property type="entry name" value="Homeodomain-like"/>
    <property type="match status" value="1"/>
</dbReference>
<dbReference type="GO" id="GO:0005634">
    <property type="term" value="C:nucleus"/>
    <property type="evidence" value="ECO:0007669"/>
    <property type="project" value="UniProtKB-SubCell"/>
</dbReference>
<reference evidence="9" key="1">
    <citation type="journal article" date="2014" name="Genome Announc.">
        <title>De novo whole-genome sequence and genome annotation of Lichtheimia ramosa.</title>
        <authorList>
            <person name="Linde J."/>
            <person name="Schwartze V."/>
            <person name="Binder U."/>
            <person name="Lass-Florl C."/>
            <person name="Voigt K."/>
            <person name="Horn F."/>
        </authorList>
    </citation>
    <scope>NUCLEOTIDE SEQUENCE</scope>
    <source>
        <strain evidence="9">JMRC FSU:6197</strain>
    </source>
</reference>
<keyword evidence="2 5" id="KW-0238">DNA-binding</keyword>
<feature type="compositionally biased region" description="Acidic residues" evidence="7">
    <location>
        <begin position="112"/>
        <end position="124"/>
    </location>
</feature>
<dbReference type="GO" id="GO:0030154">
    <property type="term" value="P:cell differentiation"/>
    <property type="evidence" value="ECO:0007669"/>
    <property type="project" value="TreeGrafter"/>
</dbReference>
<name>A0A077WDR1_9FUNG</name>
<evidence type="ECO:0000256" key="4">
    <source>
        <dbReference type="ARBA" id="ARBA00023242"/>
    </source>
</evidence>
<evidence type="ECO:0000256" key="7">
    <source>
        <dbReference type="SAM" id="MobiDB-lite"/>
    </source>
</evidence>
<evidence type="ECO:0000256" key="1">
    <source>
        <dbReference type="ARBA" id="ARBA00004123"/>
    </source>
</evidence>
<feature type="compositionally biased region" description="Low complexity" evidence="7">
    <location>
        <begin position="184"/>
        <end position="207"/>
    </location>
</feature>
<evidence type="ECO:0000259" key="8">
    <source>
        <dbReference type="PROSITE" id="PS50071"/>
    </source>
</evidence>
<dbReference type="Pfam" id="PF00046">
    <property type="entry name" value="Homeodomain"/>
    <property type="match status" value="1"/>
</dbReference>
<dbReference type="SMART" id="SM00389">
    <property type="entry name" value="HOX"/>
    <property type="match status" value="1"/>
</dbReference>
<dbReference type="InterPro" id="IPR001356">
    <property type="entry name" value="HD"/>
</dbReference>
<dbReference type="AlphaFoldDB" id="A0A077WDR1"/>
<sequence>MYQAPSGLSLSTPARRRRRTNQQQLAILMDFYWNNTAYPNRQQLQQLSQQLGFSHDSVNTWFQNQRQSLRRAGRDDRLIPTGHRRSDQNQAQVVPHPHVPSQNNTTTPGAYVDDDDPPSDDPPDQDPPSNVQAQLHHNGQLDGPPLYRPIPHHASAMNPFVDASASSSNHPLHTSAFTANTSNTAASASSVHVHHQSQNPYNPQQPRQQHDAGKTTVIPGKQPVDFYFYHYDYPMETIADAKFLEHPPIQTSQHLH</sequence>
<dbReference type="GO" id="GO:0000978">
    <property type="term" value="F:RNA polymerase II cis-regulatory region sequence-specific DNA binding"/>
    <property type="evidence" value="ECO:0007669"/>
    <property type="project" value="TreeGrafter"/>
</dbReference>